<evidence type="ECO:0000256" key="1">
    <source>
        <dbReference type="ARBA" id="ARBA00022475"/>
    </source>
</evidence>
<evidence type="ECO:0000256" key="7">
    <source>
        <dbReference type="HAMAP-Rule" id="MF_02065"/>
    </source>
</evidence>
<evidence type="ECO:0000256" key="3">
    <source>
        <dbReference type="ARBA" id="ARBA00022989"/>
    </source>
</evidence>
<dbReference type="EC" id="4.2.2.29" evidence="7"/>
<comment type="caution">
    <text evidence="8">The sequence shown here is derived from an EMBL/GenBank/DDBJ whole genome shotgun (WGS) entry which is preliminary data.</text>
</comment>
<evidence type="ECO:0000256" key="6">
    <source>
        <dbReference type="ARBA" id="ARBA00023316"/>
    </source>
</evidence>
<dbReference type="Gene3D" id="3.30.160.60">
    <property type="entry name" value="Classic Zinc Finger"/>
    <property type="match status" value="1"/>
</dbReference>
<keyword evidence="9" id="KW-1185">Reference proteome</keyword>
<dbReference type="InterPro" id="IPR003770">
    <property type="entry name" value="MLTG-like"/>
</dbReference>
<keyword evidence="4 7" id="KW-0472">Membrane</keyword>
<reference evidence="8 9" key="1">
    <citation type="submission" date="2023-09" db="EMBL/GenBank/DDBJ databases">
        <authorList>
            <person name="Rey-Velasco X."/>
        </authorList>
    </citation>
    <scope>NUCLEOTIDE SEQUENCE [LARGE SCALE GENOMIC DNA]</scope>
    <source>
        <strain evidence="8 9">W345</strain>
    </source>
</reference>
<dbReference type="HAMAP" id="MF_02065">
    <property type="entry name" value="MltG"/>
    <property type="match status" value="1"/>
</dbReference>
<dbReference type="Gene3D" id="3.30.1490.480">
    <property type="entry name" value="Endolytic murein transglycosylase"/>
    <property type="match status" value="1"/>
</dbReference>
<proteinExistence type="inferred from homology"/>
<dbReference type="Proteomes" id="UP001254608">
    <property type="component" value="Unassembled WGS sequence"/>
</dbReference>
<keyword evidence="2 7" id="KW-0812">Transmembrane</keyword>
<comment type="similarity">
    <text evidence="7">Belongs to the transglycosylase MltG family.</text>
</comment>
<organism evidence="8 9">
    <name type="scientific">Banduia mediterranea</name>
    <dbReference type="NCBI Taxonomy" id="3075609"/>
    <lineage>
        <taxon>Bacteria</taxon>
        <taxon>Pseudomonadati</taxon>
        <taxon>Pseudomonadota</taxon>
        <taxon>Gammaproteobacteria</taxon>
        <taxon>Nevskiales</taxon>
        <taxon>Algiphilaceae</taxon>
        <taxon>Banduia</taxon>
    </lineage>
</organism>
<keyword evidence="7" id="KW-0997">Cell inner membrane</keyword>
<dbReference type="PANTHER" id="PTHR30518">
    <property type="entry name" value="ENDOLYTIC MUREIN TRANSGLYCOSYLASE"/>
    <property type="match status" value="1"/>
</dbReference>
<dbReference type="Pfam" id="PF02618">
    <property type="entry name" value="YceG"/>
    <property type="match status" value="1"/>
</dbReference>
<accession>A0ABU2WEK1</accession>
<keyword evidence="1 7" id="KW-1003">Cell membrane</keyword>
<keyword evidence="5 7" id="KW-0456">Lyase</keyword>
<feature type="site" description="Important for catalytic activity" evidence="7">
    <location>
        <position position="216"/>
    </location>
</feature>
<evidence type="ECO:0000313" key="9">
    <source>
        <dbReference type="Proteomes" id="UP001254608"/>
    </source>
</evidence>
<gene>
    <name evidence="7 8" type="primary">mltG</name>
    <name evidence="8" type="ORF">RM530_02720</name>
</gene>
<evidence type="ECO:0000256" key="2">
    <source>
        <dbReference type="ARBA" id="ARBA00022692"/>
    </source>
</evidence>
<name>A0ABU2WEK1_9GAMM</name>
<comment type="catalytic activity">
    <reaction evidence="7">
        <text>a peptidoglycan chain = a peptidoglycan chain with N-acetyl-1,6-anhydromuramyl-[peptide] at the reducing end + a peptidoglycan chain with N-acetylglucosamine at the non-reducing end.</text>
        <dbReference type="EC" id="4.2.2.29"/>
    </reaction>
</comment>
<keyword evidence="6 7" id="KW-0961">Cell wall biogenesis/degradation</keyword>
<keyword evidence="3 7" id="KW-1133">Transmembrane helix</keyword>
<dbReference type="EMBL" id="JAVRIC010000003">
    <property type="protein sequence ID" value="MDT0496281.1"/>
    <property type="molecule type" value="Genomic_DNA"/>
</dbReference>
<evidence type="ECO:0000256" key="4">
    <source>
        <dbReference type="ARBA" id="ARBA00023136"/>
    </source>
</evidence>
<evidence type="ECO:0000313" key="8">
    <source>
        <dbReference type="EMBL" id="MDT0496281.1"/>
    </source>
</evidence>
<evidence type="ECO:0000256" key="5">
    <source>
        <dbReference type="ARBA" id="ARBA00023239"/>
    </source>
</evidence>
<comment type="function">
    <text evidence="7">Functions as a peptidoglycan terminase that cleaves nascent peptidoglycan strands endolytically to terminate their elongation.</text>
</comment>
<protein>
    <recommendedName>
        <fullName evidence="7">Endolytic murein transglycosylase</fullName>
        <ecNumber evidence="7">4.2.2.29</ecNumber>
    </recommendedName>
    <alternativeName>
        <fullName evidence="7">Peptidoglycan lytic transglycosylase</fullName>
    </alternativeName>
    <alternativeName>
        <fullName evidence="7">Peptidoglycan polymerization terminase</fullName>
    </alternativeName>
</protein>
<dbReference type="CDD" id="cd08010">
    <property type="entry name" value="MltG_like"/>
    <property type="match status" value="1"/>
</dbReference>
<dbReference type="RefSeq" id="WP_311363675.1">
    <property type="nucleotide sequence ID" value="NZ_JAVRIC010000003.1"/>
</dbReference>
<dbReference type="PANTHER" id="PTHR30518:SF2">
    <property type="entry name" value="ENDOLYTIC MUREIN TRANSGLYCOSYLASE"/>
    <property type="match status" value="1"/>
</dbReference>
<dbReference type="NCBIfam" id="TIGR00247">
    <property type="entry name" value="endolytic transglycosylase MltG"/>
    <property type="match status" value="1"/>
</dbReference>
<sequence length="334" mass="37353">MRVIRTLFALLLIAVLAVTAVWLDARRQLSAPMNLAQAQRTDVSRGSSLRGVLAQWQSQGWFQNPRQPVYLRLYARARGSAAAIQAGEYELPPRITPLEALSLLTSGRVKLHSLTIVEGWTFAEMMEAVHESPALRKTLQAEDVMAALGDASLHPEGRFLPETYRFPKDTTDLEFLRRAYTAMQRALEDEWQARAPDLPYDDAYEALTMASIIERETGVPQERGEIAGVFVRRLAMGMKLQTDPTIIYGLGTDFDGNLRRRDLLSDGPYNTYTRPGLPPSPICLPGRAALHAALHPVDGDALYFVSRRDGTHQFSATLKAHNEAVRRYQLGKRP</sequence>